<evidence type="ECO:0000256" key="3">
    <source>
        <dbReference type="ARBA" id="ARBA00023295"/>
    </source>
</evidence>
<dbReference type="RefSeq" id="XP_017996738.1">
    <property type="nucleotide sequence ID" value="XM_018140666.1"/>
</dbReference>
<evidence type="ECO:0000256" key="2">
    <source>
        <dbReference type="ARBA" id="ARBA00022801"/>
    </source>
</evidence>
<dbReference type="Pfam" id="PF01156">
    <property type="entry name" value="IU_nuc_hydro"/>
    <property type="match status" value="1"/>
</dbReference>
<dbReference type="InterPro" id="IPR001910">
    <property type="entry name" value="Inosine/uridine_hydrolase_dom"/>
</dbReference>
<dbReference type="Gene3D" id="3.90.245.10">
    <property type="entry name" value="Ribonucleoside hydrolase-like"/>
    <property type="match status" value="1"/>
</dbReference>
<dbReference type="CDD" id="cd02651">
    <property type="entry name" value="nuc_hydro_IU_UC_XIUA"/>
    <property type="match status" value="1"/>
</dbReference>
<keyword evidence="3" id="KW-0326">Glycosidase</keyword>
<gene>
    <name evidence="5" type="ORF">AB675_11790</name>
</gene>
<name>A0A0N1H686_9EURO</name>
<dbReference type="GeneID" id="28732547"/>
<evidence type="ECO:0000313" key="6">
    <source>
        <dbReference type="Proteomes" id="UP000038010"/>
    </source>
</evidence>
<dbReference type="PANTHER" id="PTHR12304">
    <property type="entry name" value="INOSINE-URIDINE PREFERRING NUCLEOSIDE HYDROLASE"/>
    <property type="match status" value="1"/>
</dbReference>
<comment type="caution">
    <text evidence="5">The sequence shown here is derived from an EMBL/GenBank/DDBJ whole genome shotgun (WGS) entry which is preliminary data.</text>
</comment>
<dbReference type="OrthoDB" id="432381at2759"/>
<organism evidence="5 6">
    <name type="scientific">Cyphellophora attinorum</name>
    <dbReference type="NCBI Taxonomy" id="1664694"/>
    <lineage>
        <taxon>Eukaryota</taxon>
        <taxon>Fungi</taxon>
        <taxon>Dikarya</taxon>
        <taxon>Ascomycota</taxon>
        <taxon>Pezizomycotina</taxon>
        <taxon>Eurotiomycetes</taxon>
        <taxon>Chaetothyriomycetidae</taxon>
        <taxon>Chaetothyriales</taxon>
        <taxon>Cyphellophoraceae</taxon>
        <taxon>Cyphellophora</taxon>
    </lineage>
</organism>
<dbReference type="AlphaFoldDB" id="A0A0N1H686"/>
<evidence type="ECO:0000256" key="1">
    <source>
        <dbReference type="ARBA" id="ARBA00009176"/>
    </source>
</evidence>
<feature type="domain" description="Inosine/uridine-preferring nucleoside hydrolase" evidence="4">
    <location>
        <begin position="6"/>
        <end position="333"/>
    </location>
</feature>
<dbReference type="GO" id="GO:0005829">
    <property type="term" value="C:cytosol"/>
    <property type="evidence" value="ECO:0007669"/>
    <property type="project" value="TreeGrafter"/>
</dbReference>
<dbReference type="GO" id="GO:0008477">
    <property type="term" value="F:purine nucleosidase activity"/>
    <property type="evidence" value="ECO:0007669"/>
    <property type="project" value="TreeGrafter"/>
</dbReference>
<dbReference type="InterPro" id="IPR036452">
    <property type="entry name" value="Ribo_hydro-like"/>
</dbReference>
<sequence>MAATRHDDACAILLAAYHPALHLLGISTVYGNSSLTKTTNNALAVLEAIGKPEVPVFPGAAKPFCRIHHSAVDIHGESGLDGTDLLPVPSRKPLKHVNAIKEMRDSIMACAPNTAWIVPTGTLTNVALLFATFPEVVDHIKGLSIMGGAIGGEFSDVYLGPEYTGKDGQKHKRVGNTTPFAEFNIWCDAEASNSVFRNPVLRKKTYLIPLDITHQAVVTKDIREMLLYGLNKSGPQPTRLRRMFNELLMFFAHTYDTVFAMKEGPPLHDPLAVAILLWNHADEETRINFDDRGGERWNVDVVLSGEQVGRTVAVSEKAGIVIPRTLDLKKFWQTLEECMERADQATGKLV</sequence>
<evidence type="ECO:0000259" key="4">
    <source>
        <dbReference type="Pfam" id="PF01156"/>
    </source>
</evidence>
<dbReference type="VEuPathDB" id="FungiDB:AB675_11790"/>
<reference evidence="5 6" key="1">
    <citation type="submission" date="2015-06" db="EMBL/GenBank/DDBJ databases">
        <title>Draft genome of the ant-associated black yeast Phialophora attae CBS 131958.</title>
        <authorList>
            <person name="Moreno L.F."/>
            <person name="Stielow B.J."/>
            <person name="de Hoog S."/>
            <person name="Vicente V.A."/>
            <person name="Weiss V.A."/>
            <person name="de Vries M."/>
            <person name="Cruz L.M."/>
            <person name="Souza E.M."/>
        </authorList>
    </citation>
    <scope>NUCLEOTIDE SEQUENCE [LARGE SCALE GENOMIC DNA]</scope>
    <source>
        <strain evidence="5 6">CBS 131958</strain>
    </source>
</reference>
<protein>
    <submittedName>
        <fullName evidence="5">Uridine nucleosidase</fullName>
    </submittedName>
</protein>
<keyword evidence="6" id="KW-1185">Reference proteome</keyword>
<dbReference type="STRING" id="1664694.A0A0N1H686"/>
<accession>A0A0N1H686</accession>
<dbReference type="SUPFAM" id="SSF53590">
    <property type="entry name" value="Nucleoside hydrolase"/>
    <property type="match status" value="1"/>
</dbReference>
<evidence type="ECO:0000313" key="5">
    <source>
        <dbReference type="EMBL" id="KPI36775.1"/>
    </source>
</evidence>
<proteinExistence type="inferred from homology"/>
<keyword evidence="2" id="KW-0378">Hydrolase</keyword>
<dbReference type="InterPro" id="IPR023186">
    <property type="entry name" value="IUNH"/>
</dbReference>
<dbReference type="EMBL" id="LFJN01000028">
    <property type="protein sequence ID" value="KPI36775.1"/>
    <property type="molecule type" value="Genomic_DNA"/>
</dbReference>
<dbReference type="Proteomes" id="UP000038010">
    <property type="component" value="Unassembled WGS sequence"/>
</dbReference>
<dbReference type="GO" id="GO:0006152">
    <property type="term" value="P:purine nucleoside catabolic process"/>
    <property type="evidence" value="ECO:0007669"/>
    <property type="project" value="TreeGrafter"/>
</dbReference>
<dbReference type="PANTHER" id="PTHR12304:SF4">
    <property type="entry name" value="URIDINE NUCLEOSIDASE"/>
    <property type="match status" value="1"/>
</dbReference>
<comment type="similarity">
    <text evidence="1">Belongs to the IUNH family.</text>
</comment>